<dbReference type="AlphaFoldDB" id="A0A8J3TMQ2"/>
<gene>
    <name evidence="2" type="ORF">Pmi06nite_33020</name>
</gene>
<keyword evidence="3" id="KW-1185">Reference proteome</keyword>
<dbReference type="Proteomes" id="UP000650628">
    <property type="component" value="Unassembled WGS sequence"/>
</dbReference>
<dbReference type="GO" id="GO:0008757">
    <property type="term" value="F:S-adenosylmethionine-dependent methyltransferase activity"/>
    <property type="evidence" value="ECO:0007669"/>
    <property type="project" value="InterPro"/>
</dbReference>
<comment type="caution">
    <text evidence="2">The sequence shown here is derived from an EMBL/GenBank/DDBJ whole genome shotgun (WGS) entry which is preliminary data.</text>
</comment>
<sequence>MVTLSGMPEVQWSPVGEDDVFGQRVREQWTEQLGRRLDILVAGCGRGGTLDVGRSDPLVTGVDEDLPPLRAHTASRQDLDAWHLDDMRKVPVPPRSFDVVYVSFLLERIHNAELVLDRLVGGLRPGGLLLIKARDRRSAYGFCDRMTPSWLRGALWRSLMPAGSVGPLPAVYEPIASREGIQAYCLMRGLMIAEDYSGATGPARSGPHAGLVKAVCGAVAALSGDRLSGTNDEVCMVIRKPQNHFARLI</sequence>
<evidence type="ECO:0000313" key="3">
    <source>
        <dbReference type="Proteomes" id="UP000650628"/>
    </source>
</evidence>
<protein>
    <recommendedName>
        <fullName evidence="1">Methyltransferase type 11 domain-containing protein</fullName>
    </recommendedName>
</protein>
<dbReference type="Pfam" id="PF08241">
    <property type="entry name" value="Methyltransf_11"/>
    <property type="match status" value="1"/>
</dbReference>
<dbReference type="EMBL" id="BOOO01000016">
    <property type="protein sequence ID" value="GII29860.1"/>
    <property type="molecule type" value="Genomic_DNA"/>
</dbReference>
<accession>A0A8J3TMQ2</accession>
<dbReference type="InterPro" id="IPR013216">
    <property type="entry name" value="Methyltransf_11"/>
</dbReference>
<evidence type="ECO:0000259" key="1">
    <source>
        <dbReference type="Pfam" id="PF08241"/>
    </source>
</evidence>
<dbReference type="SUPFAM" id="SSF53335">
    <property type="entry name" value="S-adenosyl-L-methionine-dependent methyltransferases"/>
    <property type="match status" value="1"/>
</dbReference>
<feature type="domain" description="Methyltransferase type 11" evidence="1">
    <location>
        <begin position="42"/>
        <end position="131"/>
    </location>
</feature>
<evidence type="ECO:0000313" key="2">
    <source>
        <dbReference type="EMBL" id="GII29860.1"/>
    </source>
</evidence>
<organism evidence="2 3">
    <name type="scientific">Planotetraspora mira</name>
    <dbReference type="NCBI Taxonomy" id="58121"/>
    <lineage>
        <taxon>Bacteria</taxon>
        <taxon>Bacillati</taxon>
        <taxon>Actinomycetota</taxon>
        <taxon>Actinomycetes</taxon>
        <taxon>Streptosporangiales</taxon>
        <taxon>Streptosporangiaceae</taxon>
        <taxon>Planotetraspora</taxon>
    </lineage>
</organism>
<dbReference type="InterPro" id="IPR029063">
    <property type="entry name" value="SAM-dependent_MTases_sf"/>
</dbReference>
<name>A0A8J3TMQ2_9ACTN</name>
<dbReference type="Gene3D" id="3.40.50.150">
    <property type="entry name" value="Vaccinia Virus protein VP39"/>
    <property type="match status" value="1"/>
</dbReference>
<reference evidence="2 3" key="1">
    <citation type="submission" date="2021-01" db="EMBL/GenBank/DDBJ databases">
        <title>Whole genome shotgun sequence of Planotetraspora mira NBRC 15435.</title>
        <authorList>
            <person name="Komaki H."/>
            <person name="Tamura T."/>
        </authorList>
    </citation>
    <scope>NUCLEOTIDE SEQUENCE [LARGE SCALE GENOMIC DNA]</scope>
    <source>
        <strain evidence="2 3">NBRC 15435</strain>
    </source>
</reference>
<proteinExistence type="predicted"/>